<keyword evidence="7" id="KW-0375">Hydrogen ion transport</keyword>
<evidence type="ECO:0000256" key="9">
    <source>
        <dbReference type="ARBA" id="ARBA00022989"/>
    </source>
</evidence>
<keyword evidence="4" id="KW-0138">CF(0)</keyword>
<dbReference type="PANTHER" id="PTHR13080">
    <property type="entry name" value="ATP SYNTHASE F CHAIN, MITOCHONDRIAL-RELATED"/>
    <property type="match status" value="1"/>
</dbReference>
<protein>
    <recommendedName>
        <fullName evidence="18">ATP synthase F(0) complex subunit f, mitochondrial</fullName>
    </recommendedName>
    <alternativeName>
        <fullName evidence="15">ATP synthase membrane subunit f</fullName>
    </alternativeName>
</protein>
<dbReference type="PANTHER" id="PTHR13080:SF16">
    <property type="entry name" value="ATP SYNTHASE SUBUNIT F, MITOCHONDRIAL"/>
    <property type="match status" value="1"/>
</dbReference>
<comment type="function">
    <text evidence="16">Subunit f, of the mitochondrial membrane ATP synthase complex (F(1)F(0) ATP synthase or Complex V) that produces ATP from ADP in the presence of a proton gradient across the membrane which is generated by electron transport complexes of the respiratory chain. ATP synthase complex consist of a soluble F(1) head domain - the catalytic core - and a membrane F(1) domain - the membrane proton channel. These two domains are linked by a central stalk rotating inside the F(1) region and a stationary peripheral stalk. During catalysis, ATP synthesis in the catalytic domain of F(1) is coupled via a rotary mechanism of the central stalk subunits to proton translocation. In vivo, can only synthesize ATP although its ATP hydrolase activity can be activated artificially in vitro. Part of the complex F(0) domain.</text>
</comment>
<evidence type="ECO:0000256" key="13">
    <source>
        <dbReference type="ARBA" id="ARBA00023136"/>
    </source>
</evidence>
<evidence type="ECO:0000256" key="4">
    <source>
        <dbReference type="ARBA" id="ARBA00022547"/>
    </source>
</evidence>
<evidence type="ECO:0000256" key="17">
    <source>
        <dbReference type="ARBA" id="ARBA00064647"/>
    </source>
</evidence>
<evidence type="ECO:0000256" key="1">
    <source>
        <dbReference type="ARBA" id="ARBA00004434"/>
    </source>
</evidence>
<comment type="subcellular location">
    <subcellularLocation>
        <location evidence="1">Mitochondrion inner membrane</location>
        <topology evidence="1">Single-pass membrane protein</topology>
    </subcellularLocation>
</comment>
<dbReference type="Proteomes" id="UP000694425">
    <property type="component" value="Unplaced"/>
</dbReference>
<dbReference type="Pfam" id="PF10206">
    <property type="entry name" value="WRW"/>
    <property type="match status" value="1"/>
</dbReference>
<evidence type="ECO:0000256" key="12">
    <source>
        <dbReference type="ARBA" id="ARBA00023128"/>
    </source>
</evidence>
<reference evidence="20" key="1">
    <citation type="submission" date="2025-08" db="UniProtKB">
        <authorList>
            <consortium name="Ensembl"/>
        </authorList>
    </citation>
    <scope>IDENTIFICATION</scope>
</reference>
<evidence type="ECO:0000256" key="14">
    <source>
        <dbReference type="ARBA" id="ARBA00023310"/>
    </source>
</evidence>
<keyword evidence="8" id="KW-0999">Mitochondrion inner membrane</keyword>
<evidence type="ECO:0000256" key="11">
    <source>
        <dbReference type="ARBA" id="ARBA00023065"/>
    </source>
</evidence>
<proteinExistence type="inferred from homology"/>
<sequence length="96" mass="11024">GAHTGSKMVSVIPVKEKKLMDVMDVKLGELPSWILMQDFTPKGTFGAFQGSYYRYYNKYVKVKKGGIAGISMVLAAYVVFNYFPYYKELKHEQIRK</sequence>
<dbReference type="InterPro" id="IPR019344">
    <property type="entry name" value="F1F0-ATPsyn_F_prd"/>
</dbReference>
<keyword evidence="14" id="KW-0066">ATP synthesis</keyword>
<evidence type="ECO:0000256" key="16">
    <source>
        <dbReference type="ARBA" id="ARBA00054012"/>
    </source>
</evidence>
<dbReference type="GO" id="GO:0005743">
    <property type="term" value="C:mitochondrial inner membrane"/>
    <property type="evidence" value="ECO:0007669"/>
    <property type="project" value="UniProtKB-SubCell"/>
</dbReference>
<evidence type="ECO:0000256" key="7">
    <source>
        <dbReference type="ARBA" id="ARBA00022781"/>
    </source>
</evidence>
<evidence type="ECO:0000256" key="10">
    <source>
        <dbReference type="ARBA" id="ARBA00022990"/>
    </source>
</evidence>
<keyword evidence="13 19" id="KW-0472">Membrane</keyword>
<keyword evidence="3" id="KW-0813">Transport</keyword>
<evidence type="ECO:0000256" key="8">
    <source>
        <dbReference type="ARBA" id="ARBA00022792"/>
    </source>
</evidence>
<dbReference type="Ensembl" id="ENSNVIT00000019052.1">
    <property type="protein sequence ID" value="ENSNVIP00000016331.1"/>
    <property type="gene ID" value="ENSNVIG00000012796.1"/>
</dbReference>
<evidence type="ECO:0000256" key="5">
    <source>
        <dbReference type="ARBA" id="ARBA00022553"/>
    </source>
</evidence>
<dbReference type="GO" id="GO:0046933">
    <property type="term" value="F:proton-transporting ATP synthase activity, rotational mechanism"/>
    <property type="evidence" value="ECO:0007669"/>
    <property type="project" value="TreeGrafter"/>
</dbReference>
<accession>A0A8C7BDV2</accession>
<dbReference type="GeneTree" id="ENSGT00510000046986"/>
<comment type="subunit">
    <text evidence="17">Component of the ATP synthase complex composed at least of ATP5F1A/subunit alpha, ATP5F1B/subunit beta, ATP5MC1/subunit c (homooctomer), MT-ATP6/subunit a, MT-ATP8/subunit 8, ATP5ME/subunit e, ATP5MF/subunit f, ATP5MG/subunit g, ATP5MK/subunit k, ATP5MJ/subunit j, ATP5F1C/subunit gamma, ATP5F1D/subunit delta, ATP5F1E/subunit epsilon, ATP5PF/subunit F6, ATP5PB/subunit b, ATP5PD/subunit d, ATP5PO/subunit OSCP. ATP synthase complex consists of a soluble F(1) head domain (subunits alpha(3) and beta(3)) - the catalytic core - and a membrane F(0) domain - the membrane proton channel (subunits c, a, 8, e, f, g, k and j). These two domains are linked by a central stalk (subunits gamma, delta, and epsilon) rotating inside the F1 region and a stationary peripheral stalk (subunits F6, b, d, and OSCP).</text>
</comment>
<keyword evidence="6 19" id="KW-0812">Transmembrane</keyword>
<keyword evidence="11" id="KW-0406">Ion transport</keyword>
<evidence type="ECO:0000256" key="19">
    <source>
        <dbReference type="SAM" id="Phobius"/>
    </source>
</evidence>
<organism evidence="20 21">
    <name type="scientific">Neovison vison</name>
    <name type="common">American mink</name>
    <name type="synonym">Mustela vison</name>
    <dbReference type="NCBI Taxonomy" id="452646"/>
    <lineage>
        <taxon>Eukaryota</taxon>
        <taxon>Metazoa</taxon>
        <taxon>Chordata</taxon>
        <taxon>Craniata</taxon>
        <taxon>Vertebrata</taxon>
        <taxon>Euteleostomi</taxon>
        <taxon>Mammalia</taxon>
        <taxon>Eutheria</taxon>
        <taxon>Laurasiatheria</taxon>
        <taxon>Carnivora</taxon>
        <taxon>Caniformia</taxon>
        <taxon>Musteloidea</taxon>
        <taxon>Mustelidae</taxon>
        <taxon>Mustelinae</taxon>
        <taxon>Neogale</taxon>
    </lineage>
</organism>
<evidence type="ECO:0000256" key="15">
    <source>
        <dbReference type="ARBA" id="ARBA00032201"/>
    </source>
</evidence>
<keyword evidence="12" id="KW-0496">Mitochondrion</keyword>
<feature type="transmembrane region" description="Helical" evidence="19">
    <location>
        <begin position="66"/>
        <end position="86"/>
    </location>
</feature>
<dbReference type="GO" id="GO:0045259">
    <property type="term" value="C:proton-transporting ATP synthase complex"/>
    <property type="evidence" value="ECO:0007669"/>
    <property type="project" value="UniProtKB-KW"/>
</dbReference>
<name>A0A8C7BDV2_NEOVI</name>
<keyword evidence="10" id="KW-0007">Acetylation</keyword>
<keyword evidence="9 19" id="KW-1133">Transmembrane helix</keyword>
<evidence type="ECO:0000256" key="6">
    <source>
        <dbReference type="ARBA" id="ARBA00022692"/>
    </source>
</evidence>
<evidence type="ECO:0000256" key="2">
    <source>
        <dbReference type="ARBA" id="ARBA00005895"/>
    </source>
</evidence>
<comment type="similarity">
    <text evidence="2">Belongs to the ATPase F chain family.</text>
</comment>
<dbReference type="GO" id="GO:0042776">
    <property type="term" value="P:proton motive force-driven mitochondrial ATP synthesis"/>
    <property type="evidence" value="ECO:0007669"/>
    <property type="project" value="TreeGrafter"/>
</dbReference>
<keyword evidence="5" id="KW-0597">Phosphoprotein</keyword>
<dbReference type="AlphaFoldDB" id="A0A8C7BDV2"/>
<reference evidence="20" key="2">
    <citation type="submission" date="2025-09" db="UniProtKB">
        <authorList>
            <consortium name="Ensembl"/>
        </authorList>
    </citation>
    <scope>IDENTIFICATION</scope>
</reference>
<keyword evidence="21" id="KW-1185">Reference proteome</keyword>
<evidence type="ECO:0000256" key="3">
    <source>
        <dbReference type="ARBA" id="ARBA00022448"/>
    </source>
</evidence>
<evidence type="ECO:0000313" key="21">
    <source>
        <dbReference type="Proteomes" id="UP000694425"/>
    </source>
</evidence>
<evidence type="ECO:0000313" key="20">
    <source>
        <dbReference type="Ensembl" id="ENSNVIP00000016331.1"/>
    </source>
</evidence>
<evidence type="ECO:0000256" key="18">
    <source>
        <dbReference type="ARBA" id="ARBA00070733"/>
    </source>
</evidence>